<dbReference type="Gene3D" id="3.30.710.10">
    <property type="entry name" value="Potassium Channel Kv1.1, Chain A"/>
    <property type="match status" value="1"/>
</dbReference>
<dbReference type="Pfam" id="PF07707">
    <property type="entry name" value="BACK"/>
    <property type="match status" value="1"/>
</dbReference>
<dbReference type="PROSITE" id="PS50097">
    <property type="entry name" value="BTB"/>
    <property type="match status" value="1"/>
</dbReference>
<evidence type="ECO:0000259" key="1">
    <source>
        <dbReference type="PROSITE" id="PS50097"/>
    </source>
</evidence>
<feature type="domain" description="BTB" evidence="1">
    <location>
        <begin position="58"/>
        <end position="127"/>
    </location>
</feature>
<dbReference type="SMART" id="SM00225">
    <property type="entry name" value="BTB"/>
    <property type="match status" value="1"/>
</dbReference>
<dbReference type="Proteomes" id="UP001164746">
    <property type="component" value="Chromosome 7"/>
</dbReference>
<accession>A0ABY7EIE8</accession>
<dbReference type="Gene3D" id="1.25.40.420">
    <property type="match status" value="1"/>
</dbReference>
<proteinExistence type="predicted"/>
<evidence type="ECO:0000313" key="2">
    <source>
        <dbReference type="EMBL" id="WAR09768.1"/>
    </source>
</evidence>
<dbReference type="SUPFAM" id="SSF54695">
    <property type="entry name" value="POZ domain"/>
    <property type="match status" value="1"/>
</dbReference>
<protein>
    <submittedName>
        <fullName evidence="2">BTBD3-like protein</fullName>
    </submittedName>
</protein>
<dbReference type="InterPro" id="IPR011333">
    <property type="entry name" value="SKP1/BTB/POZ_sf"/>
</dbReference>
<sequence>IEFKSHVSNDCTSFDICTCCVVANLFYRTISMDTKTDWRAGLTAAGCLKYIGEAKLLTDVKFIFPNDNNESCTGHKLILSMRSAVFEAMFYGPMAKDDGEVTISDIEKKTFEMILRYAYTDRLDVDGNTVLRCLYAAKKYCLDGMVKLCLDYLESSVASDSVCSIYEQARFYGLQGLLEKCKTFMTTNAEEILKDDDFFSLTIQSLAELLANRKLKPNEVLYFDAANRWSENECLKRDMEITAENKKTLLGPALKEIKFGLMTPQEFADHVPETGLVNKDDQLDIYRWIITKKLHGSQVYDKFKSLPRQSQTLPITLNTSNCTEGTTLQNESQFTIQSNEPIRITSIVMKTTSYQLSSVTMRESEEEERPIPLSNINSRASNTYDFKEDVNVRANTTVTFKFKFKQKRIQTHIDCRSVNVNHKHYHPVESEHVFGGLIVNCTEFSEYLSTINVECC</sequence>
<dbReference type="InterPro" id="IPR011705">
    <property type="entry name" value="BACK"/>
</dbReference>
<dbReference type="PANTHER" id="PTHR45774:SF3">
    <property type="entry name" value="BTB (POZ) DOMAIN-CONTAINING 2B-RELATED"/>
    <property type="match status" value="1"/>
</dbReference>
<organism evidence="2 3">
    <name type="scientific">Mya arenaria</name>
    <name type="common">Soft-shell clam</name>
    <dbReference type="NCBI Taxonomy" id="6604"/>
    <lineage>
        <taxon>Eukaryota</taxon>
        <taxon>Metazoa</taxon>
        <taxon>Spiralia</taxon>
        <taxon>Lophotrochozoa</taxon>
        <taxon>Mollusca</taxon>
        <taxon>Bivalvia</taxon>
        <taxon>Autobranchia</taxon>
        <taxon>Heteroconchia</taxon>
        <taxon>Euheterodonta</taxon>
        <taxon>Imparidentia</taxon>
        <taxon>Neoheterodontei</taxon>
        <taxon>Myida</taxon>
        <taxon>Myoidea</taxon>
        <taxon>Myidae</taxon>
        <taxon>Mya</taxon>
    </lineage>
</organism>
<dbReference type="InterPro" id="IPR000210">
    <property type="entry name" value="BTB/POZ_dom"/>
</dbReference>
<dbReference type="EMBL" id="CP111018">
    <property type="protein sequence ID" value="WAR09768.1"/>
    <property type="molecule type" value="Genomic_DNA"/>
</dbReference>
<dbReference type="PANTHER" id="PTHR45774">
    <property type="entry name" value="BTB/POZ DOMAIN-CONTAINING"/>
    <property type="match status" value="1"/>
</dbReference>
<dbReference type="Pfam" id="PF00651">
    <property type="entry name" value="BTB"/>
    <property type="match status" value="1"/>
</dbReference>
<dbReference type="SMART" id="SM00875">
    <property type="entry name" value="BACK"/>
    <property type="match status" value="1"/>
</dbReference>
<name>A0ABY7EIE8_MYAAR</name>
<reference evidence="2" key="1">
    <citation type="submission" date="2022-11" db="EMBL/GenBank/DDBJ databases">
        <title>Centuries of genome instability and evolution in soft-shell clam transmissible cancer (bioRxiv).</title>
        <authorList>
            <person name="Hart S.F.M."/>
            <person name="Yonemitsu M.A."/>
            <person name="Giersch R.M."/>
            <person name="Beal B.F."/>
            <person name="Arriagada G."/>
            <person name="Davis B.W."/>
            <person name="Ostrander E.A."/>
            <person name="Goff S.P."/>
            <person name="Metzger M.J."/>
        </authorList>
    </citation>
    <scope>NUCLEOTIDE SEQUENCE</scope>
    <source>
        <strain evidence="2">MELC-2E11</strain>
        <tissue evidence="2">Siphon/mantle</tissue>
    </source>
</reference>
<keyword evidence="3" id="KW-1185">Reference proteome</keyword>
<feature type="non-terminal residue" evidence="2">
    <location>
        <position position="1"/>
    </location>
</feature>
<gene>
    <name evidence="2" type="ORF">MAR_034844</name>
</gene>
<evidence type="ECO:0000313" key="3">
    <source>
        <dbReference type="Proteomes" id="UP001164746"/>
    </source>
</evidence>